<keyword evidence="3" id="KW-0862">Zinc</keyword>
<evidence type="ECO:0000256" key="4">
    <source>
        <dbReference type="ARBA" id="ARBA00023239"/>
    </source>
</evidence>
<dbReference type="Pfam" id="PF04828">
    <property type="entry name" value="GFA"/>
    <property type="match status" value="1"/>
</dbReference>
<keyword evidence="7" id="KW-1185">Reference proteome</keyword>
<feature type="domain" description="CENP-V/GFA" evidence="5">
    <location>
        <begin position="1"/>
        <end position="104"/>
    </location>
</feature>
<dbReference type="GO" id="GO:0046872">
    <property type="term" value="F:metal ion binding"/>
    <property type="evidence" value="ECO:0007669"/>
    <property type="project" value="UniProtKB-KW"/>
</dbReference>
<comment type="similarity">
    <text evidence="1">Belongs to the Gfa family.</text>
</comment>
<dbReference type="KEGG" id="lal:AT746_00385"/>
<dbReference type="RefSeq" id="WP_062474860.1">
    <property type="nucleotide sequence ID" value="NZ_CP013650.1"/>
</dbReference>
<proteinExistence type="inferred from homology"/>
<dbReference type="AlphaFoldDB" id="A0A0U2Z1W2"/>
<keyword evidence="2" id="KW-0479">Metal-binding</keyword>
<dbReference type="EMBL" id="CP013650">
    <property type="protein sequence ID" value="ALS96883.1"/>
    <property type="molecule type" value="Genomic_DNA"/>
</dbReference>
<dbReference type="OrthoDB" id="4188830at2"/>
<dbReference type="Gene3D" id="3.90.1590.10">
    <property type="entry name" value="glutathione-dependent formaldehyde- activating enzyme (gfa)"/>
    <property type="match status" value="1"/>
</dbReference>
<evidence type="ECO:0000256" key="1">
    <source>
        <dbReference type="ARBA" id="ARBA00005495"/>
    </source>
</evidence>
<dbReference type="STRING" id="1526571.AT746_00385"/>
<accession>A0A0U2Z1W2</accession>
<evidence type="ECO:0000256" key="2">
    <source>
        <dbReference type="ARBA" id="ARBA00022723"/>
    </source>
</evidence>
<protein>
    <submittedName>
        <fullName evidence="6">Aldehyde-activating protein</fullName>
    </submittedName>
</protein>
<evidence type="ECO:0000259" key="5">
    <source>
        <dbReference type="PROSITE" id="PS51891"/>
    </source>
</evidence>
<evidence type="ECO:0000256" key="3">
    <source>
        <dbReference type="ARBA" id="ARBA00022833"/>
    </source>
</evidence>
<dbReference type="InterPro" id="IPR011057">
    <property type="entry name" value="Mss4-like_sf"/>
</dbReference>
<dbReference type="InterPro" id="IPR006913">
    <property type="entry name" value="CENP-V/GFA"/>
</dbReference>
<keyword evidence="4" id="KW-0456">Lyase</keyword>
<reference evidence="6 7" key="1">
    <citation type="submission" date="2015-12" db="EMBL/GenBank/DDBJ databases">
        <title>Complete genome of Lacimicrobium alkaliphilum KCTC 32984.</title>
        <authorList>
            <person name="Kim S.-G."/>
            <person name="Lee Y.-J."/>
        </authorList>
    </citation>
    <scope>NUCLEOTIDE SEQUENCE [LARGE SCALE GENOMIC DNA]</scope>
    <source>
        <strain evidence="6 7">YelD216</strain>
    </source>
</reference>
<evidence type="ECO:0000313" key="7">
    <source>
        <dbReference type="Proteomes" id="UP000068447"/>
    </source>
</evidence>
<dbReference type="GO" id="GO:0016846">
    <property type="term" value="F:carbon-sulfur lyase activity"/>
    <property type="evidence" value="ECO:0007669"/>
    <property type="project" value="InterPro"/>
</dbReference>
<evidence type="ECO:0000313" key="6">
    <source>
        <dbReference type="EMBL" id="ALS96883.1"/>
    </source>
</evidence>
<gene>
    <name evidence="6" type="ORF">AT746_00385</name>
</gene>
<dbReference type="PANTHER" id="PTHR33337">
    <property type="entry name" value="GFA DOMAIN-CONTAINING PROTEIN"/>
    <property type="match status" value="1"/>
</dbReference>
<dbReference type="Proteomes" id="UP000068447">
    <property type="component" value="Chromosome"/>
</dbReference>
<name>A0A0U2Z1W2_9ALTE</name>
<dbReference type="SUPFAM" id="SSF51316">
    <property type="entry name" value="Mss4-like"/>
    <property type="match status" value="1"/>
</dbReference>
<dbReference type="PROSITE" id="PS51891">
    <property type="entry name" value="CENP_V_GFA"/>
    <property type="match status" value="1"/>
</dbReference>
<sequence>MQGSCNCNSVHFSASADIRAIVNCHCNLCRKMNGGAFSTYVVVADEGFVLTKGCLKTVQVSENATKSFCESCGTPIFNQNPKLAGLKILYFGSIDTPSNLEPAINIYCESQLSWVTQVASLPNFAQGVE</sequence>
<dbReference type="PANTHER" id="PTHR33337:SF40">
    <property type="entry name" value="CENP-V_GFA DOMAIN-CONTAINING PROTEIN-RELATED"/>
    <property type="match status" value="1"/>
</dbReference>
<organism evidence="6 7">
    <name type="scientific">Lacimicrobium alkaliphilum</name>
    <dbReference type="NCBI Taxonomy" id="1526571"/>
    <lineage>
        <taxon>Bacteria</taxon>
        <taxon>Pseudomonadati</taxon>
        <taxon>Pseudomonadota</taxon>
        <taxon>Gammaproteobacteria</taxon>
        <taxon>Alteromonadales</taxon>
        <taxon>Alteromonadaceae</taxon>
        <taxon>Lacimicrobium</taxon>
    </lineage>
</organism>